<dbReference type="AlphaFoldDB" id="A0A1H9ITS2"/>
<protein>
    <submittedName>
        <fullName evidence="2">Uncharacterized protein</fullName>
    </submittedName>
</protein>
<dbReference type="EMBL" id="FOGC01000006">
    <property type="protein sequence ID" value="SEQ77902.1"/>
    <property type="molecule type" value="Genomic_DNA"/>
</dbReference>
<evidence type="ECO:0000313" key="2">
    <source>
        <dbReference type="EMBL" id="SEQ77902.1"/>
    </source>
</evidence>
<dbReference type="RefSeq" id="WP_092675880.1">
    <property type="nucleotide sequence ID" value="NZ_FOGC01000006.1"/>
</dbReference>
<sequence>MGKVSLLGLILLMQLSATSYASMKNNLECYVFINSSVPTQLALFLDFNEEYYLSPTLQNKGKVTFINISNQLISNIYIIPIINDTQGIWVRKFKPQSLPTVFIIHNKKNLLRAITTTAEIRQCLQGK</sequence>
<evidence type="ECO:0000256" key="1">
    <source>
        <dbReference type="SAM" id="SignalP"/>
    </source>
</evidence>
<proteinExistence type="predicted"/>
<dbReference type="OrthoDB" id="6556067at2"/>
<feature type="chain" id="PRO_5017243934" evidence="1">
    <location>
        <begin position="22"/>
        <end position="127"/>
    </location>
</feature>
<gene>
    <name evidence="2" type="ORF">SAMN05216522_106179</name>
</gene>
<keyword evidence="3" id="KW-1185">Reference proteome</keyword>
<dbReference type="Proteomes" id="UP000242515">
    <property type="component" value="Unassembled WGS sequence"/>
</dbReference>
<keyword evidence="1" id="KW-0732">Signal</keyword>
<name>A0A1H9ITS2_9GAMM</name>
<feature type="signal peptide" evidence="1">
    <location>
        <begin position="1"/>
        <end position="21"/>
    </location>
</feature>
<dbReference type="STRING" id="988801.SAMN05216522_106179"/>
<accession>A0A1H9ITS2</accession>
<organism evidence="2 3">
    <name type="scientific">Rosenbergiella nectarea</name>
    <dbReference type="NCBI Taxonomy" id="988801"/>
    <lineage>
        <taxon>Bacteria</taxon>
        <taxon>Pseudomonadati</taxon>
        <taxon>Pseudomonadota</taxon>
        <taxon>Gammaproteobacteria</taxon>
        <taxon>Enterobacterales</taxon>
        <taxon>Erwiniaceae</taxon>
        <taxon>Rosenbergiella</taxon>
    </lineage>
</organism>
<reference evidence="3" key="1">
    <citation type="submission" date="2016-10" db="EMBL/GenBank/DDBJ databases">
        <authorList>
            <person name="Varghese N."/>
            <person name="Submissions S."/>
        </authorList>
    </citation>
    <scope>NUCLEOTIDE SEQUENCE [LARGE SCALE GENOMIC DNA]</scope>
    <source>
        <strain evidence="3">8N4</strain>
    </source>
</reference>
<evidence type="ECO:0000313" key="3">
    <source>
        <dbReference type="Proteomes" id="UP000242515"/>
    </source>
</evidence>